<dbReference type="Pfam" id="PF00027">
    <property type="entry name" value="cNMP_binding"/>
    <property type="match status" value="1"/>
</dbReference>
<dbReference type="InterPro" id="IPR036388">
    <property type="entry name" value="WH-like_DNA-bd_sf"/>
</dbReference>
<feature type="domain" description="Cyclic nucleotide-binding" evidence="4">
    <location>
        <begin position="49"/>
        <end position="119"/>
    </location>
</feature>
<dbReference type="PROSITE" id="PS51063">
    <property type="entry name" value="HTH_CRP_2"/>
    <property type="match status" value="1"/>
</dbReference>
<dbReference type="CDD" id="cd00092">
    <property type="entry name" value="HTH_CRP"/>
    <property type="match status" value="1"/>
</dbReference>
<dbReference type="Gene3D" id="2.60.120.10">
    <property type="entry name" value="Jelly Rolls"/>
    <property type="match status" value="1"/>
</dbReference>
<evidence type="ECO:0000313" key="7">
    <source>
        <dbReference type="Proteomes" id="UP001319874"/>
    </source>
</evidence>
<name>A0ABM7U098_9BURK</name>
<evidence type="ECO:0000259" key="4">
    <source>
        <dbReference type="PROSITE" id="PS50042"/>
    </source>
</evidence>
<dbReference type="InterPro" id="IPR036390">
    <property type="entry name" value="WH_DNA-bd_sf"/>
</dbReference>
<evidence type="ECO:0000256" key="3">
    <source>
        <dbReference type="ARBA" id="ARBA00023163"/>
    </source>
</evidence>
<dbReference type="SUPFAM" id="SSF46785">
    <property type="entry name" value="Winged helix' DNA-binding domain"/>
    <property type="match status" value="1"/>
</dbReference>
<dbReference type="Proteomes" id="UP001319874">
    <property type="component" value="Chromosome 4"/>
</dbReference>
<proteinExistence type="predicted"/>
<dbReference type="PANTHER" id="PTHR24567">
    <property type="entry name" value="CRP FAMILY TRANSCRIPTIONAL REGULATORY PROTEIN"/>
    <property type="match status" value="1"/>
</dbReference>
<organism evidence="6 7">
    <name type="scientific">Paraburkholderia terrae</name>
    <dbReference type="NCBI Taxonomy" id="311230"/>
    <lineage>
        <taxon>Bacteria</taxon>
        <taxon>Pseudomonadati</taxon>
        <taxon>Pseudomonadota</taxon>
        <taxon>Betaproteobacteria</taxon>
        <taxon>Burkholderiales</taxon>
        <taxon>Burkholderiaceae</taxon>
        <taxon>Paraburkholderia</taxon>
    </lineage>
</organism>
<keyword evidence="3" id="KW-0804">Transcription</keyword>
<evidence type="ECO:0000313" key="6">
    <source>
        <dbReference type="EMBL" id="BCZ84463.1"/>
    </source>
</evidence>
<dbReference type="InterPro" id="IPR050397">
    <property type="entry name" value="Env_Response_Regulators"/>
</dbReference>
<dbReference type="InterPro" id="IPR014710">
    <property type="entry name" value="RmlC-like_jellyroll"/>
</dbReference>
<keyword evidence="1" id="KW-0805">Transcription regulation</keyword>
<evidence type="ECO:0000259" key="5">
    <source>
        <dbReference type="PROSITE" id="PS51063"/>
    </source>
</evidence>
<feature type="domain" description="HTH crp-type" evidence="5">
    <location>
        <begin position="183"/>
        <end position="256"/>
    </location>
</feature>
<reference evidence="6 7" key="1">
    <citation type="journal article" date="2022" name="Front. Microbiol.">
        <title>Identification and characterization of a novel class of self-sufficient cytochrome P450 hydroxylase involved in cyclohexanecarboxylate degradation in Paraburkholderia terrae strain KU-64.</title>
        <authorList>
            <person name="Yamamoto T."/>
            <person name="Hasegawa Y."/>
            <person name="Iwaki H."/>
        </authorList>
    </citation>
    <scope>NUCLEOTIDE SEQUENCE [LARGE SCALE GENOMIC DNA]</scope>
    <source>
        <strain evidence="6 7">KU-64</strain>
    </source>
</reference>
<keyword evidence="7" id="KW-1185">Reference proteome</keyword>
<dbReference type="PANTHER" id="PTHR24567:SF75">
    <property type="entry name" value="FUMARATE AND NITRATE REDUCTION REGULATORY PROTEIN"/>
    <property type="match status" value="1"/>
</dbReference>
<dbReference type="SMART" id="SM00100">
    <property type="entry name" value="cNMP"/>
    <property type="match status" value="1"/>
</dbReference>
<dbReference type="CDD" id="cd00038">
    <property type="entry name" value="CAP_ED"/>
    <property type="match status" value="1"/>
</dbReference>
<dbReference type="SMART" id="SM00419">
    <property type="entry name" value="HTH_CRP"/>
    <property type="match status" value="1"/>
</dbReference>
<dbReference type="Pfam" id="PF13545">
    <property type="entry name" value="HTH_Crp_2"/>
    <property type="match status" value="1"/>
</dbReference>
<evidence type="ECO:0000256" key="1">
    <source>
        <dbReference type="ARBA" id="ARBA00023015"/>
    </source>
</evidence>
<dbReference type="Gene3D" id="1.10.10.10">
    <property type="entry name" value="Winged helix-like DNA-binding domain superfamily/Winged helix DNA-binding domain"/>
    <property type="match status" value="1"/>
</dbReference>
<dbReference type="EMBL" id="AP024958">
    <property type="protein sequence ID" value="BCZ84463.1"/>
    <property type="molecule type" value="Genomic_DNA"/>
</dbReference>
<dbReference type="InterPro" id="IPR012318">
    <property type="entry name" value="HTH_CRP"/>
</dbReference>
<keyword evidence="2" id="KW-0238">DNA-binding</keyword>
<dbReference type="PROSITE" id="PS50042">
    <property type="entry name" value="CNMP_BINDING_3"/>
    <property type="match status" value="1"/>
</dbReference>
<gene>
    <name evidence="6" type="ORF">PTKU64_81380</name>
</gene>
<dbReference type="NCBIfam" id="NF008365">
    <property type="entry name" value="PRK11161.1"/>
    <property type="match status" value="1"/>
</dbReference>
<sequence>MMLSQTAHMPDRFPARHANVIPIQPATNDTVSRQGTVRCSTCSMRSICMPPELSAEDLAKLDTVICSSRSVKRGDTLYRAGDGFQSIYAIRVGSFKTVVMHRDGREHVTGFQIAGEALGLDGVCAGQHNCDAIALEDSFVCIIPFAKLEVLCRELRPMQHHIYQMMSSEIVRESGQMMLLGTMSAEQRLAAFLLNLSKRFKRRGFSAAEFNLRMTREEIGCYLGMKLETVSRMFSKFQRDRLVCANGKTVKITDPDGLARV</sequence>
<dbReference type="SUPFAM" id="SSF51206">
    <property type="entry name" value="cAMP-binding domain-like"/>
    <property type="match status" value="1"/>
</dbReference>
<protein>
    <submittedName>
        <fullName evidence="6">Fumarate/nitrate reduction family regulatory protein</fullName>
    </submittedName>
</protein>
<dbReference type="InterPro" id="IPR018490">
    <property type="entry name" value="cNMP-bd_dom_sf"/>
</dbReference>
<dbReference type="PRINTS" id="PR00034">
    <property type="entry name" value="HTHCRP"/>
</dbReference>
<accession>A0ABM7U098</accession>
<evidence type="ECO:0000256" key="2">
    <source>
        <dbReference type="ARBA" id="ARBA00023125"/>
    </source>
</evidence>
<dbReference type="InterPro" id="IPR000595">
    <property type="entry name" value="cNMP-bd_dom"/>
</dbReference>